<dbReference type="Proteomes" id="UP001138802">
    <property type="component" value="Unassembled WGS sequence"/>
</dbReference>
<dbReference type="RefSeq" id="WP_200387691.1">
    <property type="nucleotide sequence ID" value="NZ_NRSD01000008.1"/>
</dbReference>
<sequence length="258" mass="27862">MANFQTHLNGGIFVSGAAVLALHGAGLVEPGATLGYFVFGVAGSLLPDLDADASKPVRAFFNVLGVTTAFIITLPLVGRLLALELALLWGGVYLLVRYLVFEVFTRLTTHRGIWHSWLGLAATALMAVNLAHWGLGQDATSAWLSGLMVAIGYLTHLCLDELFSVDLLNSRVKRSFGTALKPFSWSDPRSSVGMGVLVLVLIWFAPNLDSGRLPSLLPVQSLATLLEMMQTAIDAVTSWTAQSFRTMEDFLNQGLTRL</sequence>
<comment type="caution">
    <text evidence="2">The sequence shown here is derived from an EMBL/GenBank/DDBJ whole genome shotgun (WGS) entry which is preliminary data.</text>
</comment>
<dbReference type="InterPro" id="IPR007404">
    <property type="entry name" value="YdjM-like"/>
</dbReference>
<proteinExistence type="predicted"/>
<accession>A0A9X1B937</accession>
<keyword evidence="1" id="KW-1133">Transmembrane helix</keyword>
<feature type="transmembrane region" description="Helical" evidence="1">
    <location>
        <begin position="117"/>
        <end position="135"/>
    </location>
</feature>
<keyword evidence="1" id="KW-0472">Membrane</keyword>
<dbReference type="GO" id="GO:0016787">
    <property type="term" value="F:hydrolase activity"/>
    <property type="evidence" value="ECO:0007669"/>
    <property type="project" value="UniProtKB-KW"/>
</dbReference>
<gene>
    <name evidence="2" type="ORF">CKO25_09520</name>
</gene>
<protein>
    <submittedName>
        <fullName evidence="2">Metal-dependent hydrolase</fullName>
    </submittedName>
</protein>
<feature type="transmembrane region" description="Helical" evidence="1">
    <location>
        <begin position="59"/>
        <end position="81"/>
    </location>
</feature>
<name>A0A9X1B937_9GAMM</name>
<organism evidence="2 3">
    <name type="scientific">Thiocapsa imhoffii</name>
    <dbReference type="NCBI Taxonomy" id="382777"/>
    <lineage>
        <taxon>Bacteria</taxon>
        <taxon>Pseudomonadati</taxon>
        <taxon>Pseudomonadota</taxon>
        <taxon>Gammaproteobacteria</taxon>
        <taxon>Chromatiales</taxon>
        <taxon>Chromatiaceae</taxon>
        <taxon>Thiocapsa</taxon>
    </lineage>
</organism>
<keyword evidence="1" id="KW-0812">Transmembrane</keyword>
<reference evidence="2 3" key="1">
    <citation type="journal article" date="2020" name="Microorganisms">
        <title>Osmotic Adaptation and Compatible Solute Biosynthesis of Phototrophic Bacteria as Revealed from Genome Analyses.</title>
        <authorList>
            <person name="Imhoff J.F."/>
            <person name="Rahn T."/>
            <person name="Kunzel S."/>
            <person name="Keller A."/>
            <person name="Neulinger S.C."/>
        </authorList>
    </citation>
    <scope>NUCLEOTIDE SEQUENCE [LARGE SCALE GENOMIC DNA]</scope>
    <source>
        <strain evidence="2 3">DSM 21303</strain>
    </source>
</reference>
<dbReference type="AlphaFoldDB" id="A0A9X1B937"/>
<keyword evidence="3" id="KW-1185">Reference proteome</keyword>
<evidence type="ECO:0000256" key="1">
    <source>
        <dbReference type="SAM" id="Phobius"/>
    </source>
</evidence>
<dbReference type="EMBL" id="NRSD01000008">
    <property type="protein sequence ID" value="MBK1644883.1"/>
    <property type="molecule type" value="Genomic_DNA"/>
</dbReference>
<feature type="transmembrane region" description="Helical" evidence="1">
    <location>
        <begin position="87"/>
        <end position="105"/>
    </location>
</feature>
<feature type="transmembrane region" description="Helical" evidence="1">
    <location>
        <begin position="12"/>
        <end position="39"/>
    </location>
</feature>
<keyword evidence="2" id="KW-0378">Hydrolase</keyword>
<evidence type="ECO:0000313" key="3">
    <source>
        <dbReference type="Proteomes" id="UP001138802"/>
    </source>
</evidence>
<dbReference type="Pfam" id="PF04307">
    <property type="entry name" value="YdjM"/>
    <property type="match status" value="1"/>
</dbReference>
<feature type="transmembrane region" description="Helical" evidence="1">
    <location>
        <begin position="147"/>
        <end position="168"/>
    </location>
</feature>
<evidence type="ECO:0000313" key="2">
    <source>
        <dbReference type="EMBL" id="MBK1644883.1"/>
    </source>
</evidence>